<proteinExistence type="predicted"/>
<gene>
    <name evidence="2" type="ORF">P7K49_008180</name>
</gene>
<feature type="compositionally biased region" description="Polar residues" evidence="1">
    <location>
        <begin position="1"/>
        <end position="21"/>
    </location>
</feature>
<name>A0ABQ9VWZ6_SAGOE</name>
<sequence length="248" mass="26582">MEQQLPSPKSSGRQQPRSQGRCQFPETRAQSSMLGLPERNEALRPHPGSCEPSHPGRARRVSGLRARTSAAARRTPSRRLGTSGRERPRSQPSSWRPRRCGFLTSPRSKRSTGGRGAAQVGRGPCARGPIDDPSAAREKGAESPPREGRRGPRRRRASGRGWGRGGLPVSLAAATAATHPAPPDERYHWQQEEDGGRCRRRRGGGGGPVGAARRGYAQDVGVAATASFPPGTERLLLTTLFLASALPS</sequence>
<evidence type="ECO:0000313" key="3">
    <source>
        <dbReference type="Proteomes" id="UP001266305"/>
    </source>
</evidence>
<feature type="compositionally biased region" description="Low complexity" evidence="1">
    <location>
        <begin position="65"/>
        <end position="74"/>
    </location>
</feature>
<protein>
    <submittedName>
        <fullName evidence="2">Uncharacterized protein</fullName>
    </submittedName>
</protein>
<reference evidence="2 3" key="1">
    <citation type="submission" date="2023-05" db="EMBL/GenBank/DDBJ databases">
        <title>B98-5 Cell Line De Novo Hybrid Assembly: An Optical Mapping Approach.</title>
        <authorList>
            <person name="Kananen K."/>
            <person name="Auerbach J.A."/>
            <person name="Kautto E."/>
            <person name="Blachly J.S."/>
        </authorList>
    </citation>
    <scope>NUCLEOTIDE SEQUENCE [LARGE SCALE GENOMIC DNA]</scope>
    <source>
        <strain evidence="2">B95-8</strain>
        <tissue evidence="2">Cell line</tissue>
    </source>
</reference>
<dbReference type="EMBL" id="JASSZA010000004">
    <property type="protein sequence ID" value="KAK2113914.1"/>
    <property type="molecule type" value="Genomic_DNA"/>
</dbReference>
<accession>A0ABQ9VWZ6</accession>
<comment type="caution">
    <text evidence="2">The sequence shown here is derived from an EMBL/GenBank/DDBJ whole genome shotgun (WGS) entry which is preliminary data.</text>
</comment>
<feature type="compositionally biased region" description="Basic and acidic residues" evidence="1">
    <location>
        <begin position="134"/>
        <end position="150"/>
    </location>
</feature>
<evidence type="ECO:0000256" key="1">
    <source>
        <dbReference type="SAM" id="MobiDB-lite"/>
    </source>
</evidence>
<feature type="compositionally biased region" description="Basic and acidic residues" evidence="1">
    <location>
        <begin position="182"/>
        <end position="197"/>
    </location>
</feature>
<feature type="region of interest" description="Disordered" evidence="1">
    <location>
        <begin position="1"/>
        <end position="213"/>
    </location>
</feature>
<organism evidence="2 3">
    <name type="scientific">Saguinus oedipus</name>
    <name type="common">Cotton-top tamarin</name>
    <name type="synonym">Oedipomidas oedipus</name>
    <dbReference type="NCBI Taxonomy" id="9490"/>
    <lineage>
        <taxon>Eukaryota</taxon>
        <taxon>Metazoa</taxon>
        <taxon>Chordata</taxon>
        <taxon>Craniata</taxon>
        <taxon>Vertebrata</taxon>
        <taxon>Euteleostomi</taxon>
        <taxon>Mammalia</taxon>
        <taxon>Eutheria</taxon>
        <taxon>Euarchontoglires</taxon>
        <taxon>Primates</taxon>
        <taxon>Haplorrhini</taxon>
        <taxon>Platyrrhini</taxon>
        <taxon>Cebidae</taxon>
        <taxon>Callitrichinae</taxon>
        <taxon>Saguinus</taxon>
    </lineage>
</organism>
<dbReference type="Proteomes" id="UP001266305">
    <property type="component" value="Unassembled WGS sequence"/>
</dbReference>
<keyword evidence="3" id="KW-1185">Reference proteome</keyword>
<evidence type="ECO:0000313" key="2">
    <source>
        <dbReference type="EMBL" id="KAK2113914.1"/>
    </source>
</evidence>